<dbReference type="Pfam" id="PF23074">
    <property type="entry name" value="PH_FT_N"/>
    <property type="match status" value="1"/>
</dbReference>
<feature type="domain" description="PH" evidence="3">
    <location>
        <begin position="497"/>
        <end position="608"/>
    </location>
</feature>
<feature type="region of interest" description="Disordered" evidence="1">
    <location>
        <begin position="224"/>
        <end position="335"/>
    </location>
</feature>
<feature type="compositionally biased region" description="Low complexity" evidence="1">
    <location>
        <begin position="319"/>
        <end position="332"/>
    </location>
</feature>
<dbReference type="OrthoDB" id="5345571at2759"/>
<reference evidence="4" key="1">
    <citation type="journal article" date="2020" name="Stud. Mycol.">
        <title>101 Dothideomycetes genomes: a test case for predicting lifestyles and emergence of pathogens.</title>
        <authorList>
            <person name="Haridas S."/>
            <person name="Albert R."/>
            <person name="Binder M."/>
            <person name="Bloem J."/>
            <person name="Labutti K."/>
            <person name="Salamov A."/>
            <person name="Andreopoulos B."/>
            <person name="Baker S."/>
            <person name="Barry K."/>
            <person name="Bills G."/>
            <person name="Bluhm B."/>
            <person name="Cannon C."/>
            <person name="Castanera R."/>
            <person name="Culley D."/>
            <person name="Daum C."/>
            <person name="Ezra D."/>
            <person name="Gonzalez J."/>
            <person name="Henrissat B."/>
            <person name="Kuo A."/>
            <person name="Liang C."/>
            <person name="Lipzen A."/>
            <person name="Lutzoni F."/>
            <person name="Magnuson J."/>
            <person name="Mondo S."/>
            <person name="Nolan M."/>
            <person name="Ohm R."/>
            <person name="Pangilinan J."/>
            <person name="Park H.-J."/>
            <person name="Ramirez L."/>
            <person name="Alfaro M."/>
            <person name="Sun H."/>
            <person name="Tritt A."/>
            <person name="Yoshinaga Y."/>
            <person name="Zwiers L.-H."/>
            <person name="Turgeon B."/>
            <person name="Goodwin S."/>
            <person name="Spatafora J."/>
            <person name="Crous P."/>
            <person name="Grigoriev I."/>
        </authorList>
    </citation>
    <scope>NUCLEOTIDE SEQUENCE</scope>
    <source>
        <strain evidence="4">CBS 473.64</strain>
    </source>
</reference>
<evidence type="ECO:0000259" key="3">
    <source>
        <dbReference type="Pfam" id="PF23076"/>
    </source>
</evidence>
<dbReference type="InterPro" id="IPR057081">
    <property type="entry name" value="PH_N"/>
</dbReference>
<dbReference type="Proteomes" id="UP000799753">
    <property type="component" value="Unassembled WGS sequence"/>
</dbReference>
<dbReference type="EMBL" id="MU006778">
    <property type="protein sequence ID" value="KAF2644655.1"/>
    <property type="molecule type" value="Genomic_DNA"/>
</dbReference>
<feature type="domain" description="PH" evidence="2">
    <location>
        <begin position="371"/>
        <end position="491"/>
    </location>
</feature>
<sequence>MADWRLLDYAKDAEDAASGLSVFINEIPQYSKEITGDIAELFAISSALRSLHEDLDLDRYGRYSARIFKDLDVCLPSLRYTLEDVVNMFSKSKRKQRQAPGAFPGTPPYAQIWEDVCEELRSQGISLPIRLSMYRAYLQGMSDQLKGDDKDQDVDRARIRLAKLVKKQEPMADYFKRLAIDPRAHAFQESCGRMHVHLGYRNQDAFGTLNMEWLADMNGVAHTASRTPRPFTPPAPRPHYDRYSTYPVGGVHHTSPPPLPPHSPAPRPQYDRYQSYPTYAHIPPHVSTPPPPSPRSPAYGIGDIPFVPPMVPSAPQSPTISTASSQTHSTHSNDSAGPVAHWAMRIFDGRYSSTPFQVLGQPTKCLGRDEPKAIELLDNDGFENVLELPFESNSVIVRLYWRAEDSRSRILFLTQNANGRKMRHCFPLTGLKFLRTGSCLQLCRVNRQDGQLDLWANLRFTLYERMVLLYCTMSAMKRQDNYPTAAGLEDFFQPGEKEEFGGEIQDDRYLHAFRIFRDRDSGCVRFEATPRRGPLKTTPIWTAFVTQYIGQRNWMKRVGPCTVQFRELHPYMFCEGYRLRKGPTGKYLLTFTTADDARQFMDVFHHIRTR</sequence>
<organism evidence="4 5">
    <name type="scientific">Massarina eburnea CBS 473.64</name>
    <dbReference type="NCBI Taxonomy" id="1395130"/>
    <lineage>
        <taxon>Eukaryota</taxon>
        <taxon>Fungi</taxon>
        <taxon>Dikarya</taxon>
        <taxon>Ascomycota</taxon>
        <taxon>Pezizomycotina</taxon>
        <taxon>Dothideomycetes</taxon>
        <taxon>Pleosporomycetidae</taxon>
        <taxon>Pleosporales</taxon>
        <taxon>Massarineae</taxon>
        <taxon>Massarinaceae</taxon>
        <taxon>Massarina</taxon>
    </lineage>
</organism>
<evidence type="ECO:0000313" key="5">
    <source>
        <dbReference type="Proteomes" id="UP000799753"/>
    </source>
</evidence>
<evidence type="ECO:0000256" key="1">
    <source>
        <dbReference type="SAM" id="MobiDB-lite"/>
    </source>
</evidence>
<protein>
    <submittedName>
        <fullName evidence="4">Uncharacterized protein</fullName>
    </submittedName>
</protein>
<gene>
    <name evidence="4" type="ORF">P280DRAFT_514124</name>
</gene>
<evidence type="ECO:0000313" key="4">
    <source>
        <dbReference type="EMBL" id="KAF2644655.1"/>
    </source>
</evidence>
<dbReference type="InterPro" id="IPR057082">
    <property type="entry name" value="PH_C"/>
</dbReference>
<name>A0A6A6SA79_9PLEO</name>
<feature type="compositionally biased region" description="Pro residues" evidence="1">
    <location>
        <begin position="286"/>
        <end position="295"/>
    </location>
</feature>
<accession>A0A6A6SA79</accession>
<proteinExistence type="predicted"/>
<dbReference type="Pfam" id="PF23076">
    <property type="entry name" value="PH_FT_C"/>
    <property type="match status" value="1"/>
</dbReference>
<dbReference type="AlphaFoldDB" id="A0A6A6SA79"/>
<feature type="compositionally biased region" description="Pro residues" evidence="1">
    <location>
        <begin position="255"/>
        <end position="267"/>
    </location>
</feature>
<keyword evidence="5" id="KW-1185">Reference proteome</keyword>
<evidence type="ECO:0000259" key="2">
    <source>
        <dbReference type="Pfam" id="PF23074"/>
    </source>
</evidence>